<protein>
    <submittedName>
        <fullName evidence="1">Uncharacterized protein</fullName>
    </submittedName>
</protein>
<dbReference type="InParanoid" id="A0A1X7V5B2"/>
<accession>A0A1X7V5B2</accession>
<proteinExistence type="predicted"/>
<organism evidence="1">
    <name type="scientific">Amphimedon queenslandica</name>
    <name type="common">Sponge</name>
    <dbReference type="NCBI Taxonomy" id="400682"/>
    <lineage>
        <taxon>Eukaryota</taxon>
        <taxon>Metazoa</taxon>
        <taxon>Porifera</taxon>
        <taxon>Demospongiae</taxon>
        <taxon>Heteroscleromorpha</taxon>
        <taxon>Haplosclerida</taxon>
        <taxon>Niphatidae</taxon>
        <taxon>Amphimedon</taxon>
    </lineage>
</organism>
<reference evidence="2" key="1">
    <citation type="journal article" date="2010" name="Nature">
        <title>The Amphimedon queenslandica genome and the evolution of animal complexity.</title>
        <authorList>
            <person name="Srivastava M."/>
            <person name="Simakov O."/>
            <person name="Chapman J."/>
            <person name="Fahey B."/>
            <person name="Gauthier M.E."/>
            <person name="Mitros T."/>
            <person name="Richards G.S."/>
            <person name="Conaco C."/>
            <person name="Dacre M."/>
            <person name="Hellsten U."/>
            <person name="Larroux C."/>
            <person name="Putnam N.H."/>
            <person name="Stanke M."/>
            <person name="Adamska M."/>
            <person name="Darling A."/>
            <person name="Degnan S.M."/>
            <person name="Oakley T.H."/>
            <person name="Plachetzki D.C."/>
            <person name="Zhai Y."/>
            <person name="Adamski M."/>
            <person name="Calcino A."/>
            <person name="Cummins S.F."/>
            <person name="Goodstein D.M."/>
            <person name="Harris C."/>
            <person name="Jackson D.J."/>
            <person name="Leys S.P."/>
            <person name="Shu S."/>
            <person name="Woodcroft B.J."/>
            <person name="Vervoort M."/>
            <person name="Kosik K.S."/>
            <person name="Manning G."/>
            <person name="Degnan B.M."/>
            <person name="Rokhsar D.S."/>
        </authorList>
    </citation>
    <scope>NUCLEOTIDE SEQUENCE [LARGE SCALE GENOMIC DNA]</scope>
</reference>
<sequence>MAQINEVPTCNCCNWRPAQHDAKDSINGSIIKFCNKCKGNHKTSPKFPGRPLEYDLGVSPAREYSSNPTSTEYSTCNCCQLFYYKAALQTIQYECQEKDHSAIYCLQCAQQHRMCKEDHSVATMPSFLEVLEKITDTKIDIKPYN</sequence>
<dbReference type="AlphaFoldDB" id="A0A1X7V5B2"/>
<keyword evidence="2" id="KW-1185">Reference proteome</keyword>
<name>A0A1X7V5B2_AMPQE</name>
<evidence type="ECO:0000313" key="1">
    <source>
        <dbReference type="EnsemblMetazoa" id="Aqu2.1.35151_001"/>
    </source>
</evidence>
<gene>
    <name evidence="1" type="primary">109581178</name>
</gene>
<dbReference type="EnsemblMetazoa" id="XM_019995038.1">
    <property type="protein sequence ID" value="XP_019850597.1"/>
    <property type="gene ID" value="LOC109581178"/>
</dbReference>
<evidence type="ECO:0000313" key="2">
    <source>
        <dbReference type="Proteomes" id="UP000007879"/>
    </source>
</evidence>
<dbReference type="Proteomes" id="UP000007879">
    <property type="component" value="Unassembled WGS sequence"/>
</dbReference>
<reference evidence="1" key="2">
    <citation type="submission" date="2017-05" db="UniProtKB">
        <authorList>
            <consortium name="EnsemblMetazoa"/>
        </authorList>
    </citation>
    <scope>IDENTIFICATION</scope>
</reference>
<dbReference type="KEGG" id="aqu:109581178"/>
<dbReference type="EnsemblMetazoa" id="Aqu2.1.35151_001">
    <property type="protein sequence ID" value="Aqu2.1.35151_001"/>
    <property type="gene ID" value="Aqu2.1.35151"/>
</dbReference>